<dbReference type="Gene3D" id="1.10.530.10">
    <property type="match status" value="1"/>
</dbReference>
<proteinExistence type="predicted"/>
<dbReference type="AlphaFoldDB" id="W6RTA7"/>
<dbReference type="KEGG" id="rhl:LPU83_1858"/>
<dbReference type="eggNOG" id="COG3179">
    <property type="taxonomic scope" value="Bacteria"/>
</dbReference>
<dbReference type="InterPro" id="IPR023346">
    <property type="entry name" value="Lysozyme-like_dom_sf"/>
</dbReference>
<organism evidence="1 2">
    <name type="scientific">Rhizobium favelukesii</name>
    <dbReference type="NCBI Taxonomy" id="348824"/>
    <lineage>
        <taxon>Bacteria</taxon>
        <taxon>Pseudomonadati</taxon>
        <taxon>Pseudomonadota</taxon>
        <taxon>Alphaproteobacteria</taxon>
        <taxon>Hyphomicrobiales</taxon>
        <taxon>Rhizobiaceae</taxon>
        <taxon>Rhizobium/Agrobacterium group</taxon>
        <taxon>Rhizobium</taxon>
    </lineage>
</organism>
<name>W6RTA7_9HYPH</name>
<reference evidence="1" key="1">
    <citation type="submission" date="2013-11" db="EMBL/GenBank/DDBJ databases">
        <title>Draft genome sequence of the broad-host-range Rhizobium sp. LPU83 strain, a member of the low-genetic diversity Oregon-like Rhizobium sp. group.</title>
        <authorList>
            <person name="Wibberg D."/>
            <person name="Puehler A."/>
            <person name="Schlueter A."/>
        </authorList>
    </citation>
    <scope>NUCLEOTIDE SEQUENCE [LARGE SCALE GENOMIC DNA]</scope>
    <source>
        <strain evidence="1">LPU83</strain>
    </source>
</reference>
<dbReference type="PATRIC" id="fig|348824.6.peg.1998"/>
<gene>
    <name evidence="1" type="ORF">LPU83_1858</name>
</gene>
<evidence type="ECO:0000313" key="1">
    <source>
        <dbReference type="EMBL" id="CDM57521.1"/>
    </source>
</evidence>
<sequence length="142" mass="15541">MDRKAFYDTLRGSVLFPNGFSTDQVKGIEALLDAAKSLAADEMAYVLATAYHETATTMEPIAEYGKGKGRKYGVPGRNGGQVPYGRGFVQTTWDPNYERTDRELGLGGRLIASYNLLLTDIAIAAQPRAYSPPILPRIPPEE</sequence>
<dbReference type="HOGENOM" id="CLU_1814287_0_0_5"/>
<dbReference type="RefSeq" id="WP_024317456.1">
    <property type="nucleotide sequence ID" value="NZ_ATTO01000054.1"/>
</dbReference>
<evidence type="ECO:0000313" key="2">
    <source>
        <dbReference type="Proteomes" id="UP000019443"/>
    </source>
</evidence>
<keyword evidence="2" id="KW-1185">Reference proteome</keyword>
<accession>W6RTA7</accession>
<dbReference type="EMBL" id="HG916852">
    <property type="protein sequence ID" value="CDM57521.1"/>
    <property type="molecule type" value="Genomic_DNA"/>
</dbReference>
<protein>
    <submittedName>
        <fullName evidence="1">Conserved protein</fullName>
    </submittedName>
</protein>
<dbReference type="Proteomes" id="UP000019443">
    <property type="component" value="Chromosome"/>
</dbReference>
<dbReference type="SUPFAM" id="SSF53955">
    <property type="entry name" value="Lysozyme-like"/>
    <property type="match status" value="1"/>
</dbReference>